<dbReference type="PANTHER" id="PTHR47963">
    <property type="entry name" value="DEAD-BOX ATP-DEPENDENT RNA HELICASE 47, MITOCHONDRIAL"/>
    <property type="match status" value="1"/>
</dbReference>
<dbReference type="InterPro" id="IPR044742">
    <property type="entry name" value="DEAD/DEAH_RhlB"/>
</dbReference>
<dbReference type="SMART" id="SM00487">
    <property type="entry name" value="DEXDc"/>
    <property type="match status" value="1"/>
</dbReference>
<dbReference type="Gene3D" id="3.40.50.300">
    <property type="entry name" value="P-loop containing nucleotide triphosphate hydrolases"/>
    <property type="match status" value="2"/>
</dbReference>
<evidence type="ECO:0000256" key="2">
    <source>
        <dbReference type="ARBA" id="ARBA00022801"/>
    </source>
</evidence>
<dbReference type="Pfam" id="PF00270">
    <property type="entry name" value="DEAD"/>
    <property type="match status" value="1"/>
</dbReference>
<feature type="compositionally biased region" description="Basic residues" evidence="5">
    <location>
        <begin position="402"/>
        <end position="412"/>
    </location>
</feature>
<evidence type="ECO:0000256" key="1">
    <source>
        <dbReference type="ARBA" id="ARBA00022741"/>
    </source>
</evidence>
<keyword evidence="1" id="KW-0547">Nucleotide-binding</keyword>
<dbReference type="GO" id="GO:0003724">
    <property type="term" value="F:RNA helicase activity"/>
    <property type="evidence" value="ECO:0007669"/>
    <property type="project" value="UniProtKB-EC"/>
</dbReference>
<gene>
    <name evidence="8" type="primary">cshB</name>
    <name evidence="8" type="ORF">NCTC10138_00992</name>
</gene>
<dbReference type="RefSeq" id="WP_052590015.1">
    <property type="nucleotide sequence ID" value="NZ_LR215048.1"/>
</dbReference>
<dbReference type="InterPro" id="IPR011545">
    <property type="entry name" value="DEAD/DEAH_box_helicase_dom"/>
</dbReference>
<dbReference type="Proteomes" id="UP000289841">
    <property type="component" value="Chromosome"/>
</dbReference>
<proteinExistence type="predicted"/>
<dbReference type="SUPFAM" id="SSF52540">
    <property type="entry name" value="P-loop containing nucleoside triphosphate hydrolases"/>
    <property type="match status" value="1"/>
</dbReference>
<dbReference type="GO" id="GO:0016787">
    <property type="term" value="F:hydrolase activity"/>
    <property type="evidence" value="ECO:0007669"/>
    <property type="project" value="UniProtKB-KW"/>
</dbReference>
<dbReference type="EMBL" id="LR215048">
    <property type="protein sequence ID" value="VEU80615.1"/>
    <property type="molecule type" value="Genomic_DNA"/>
</dbReference>
<dbReference type="Pfam" id="PF00271">
    <property type="entry name" value="Helicase_C"/>
    <property type="match status" value="1"/>
</dbReference>
<dbReference type="InterPro" id="IPR050547">
    <property type="entry name" value="DEAD_box_RNA_helicases"/>
</dbReference>
<dbReference type="CDD" id="cd00268">
    <property type="entry name" value="DEADc"/>
    <property type="match status" value="1"/>
</dbReference>
<dbReference type="GO" id="GO:0005829">
    <property type="term" value="C:cytosol"/>
    <property type="evidence" value="ECO:0007669"/>
    <property type="project" value="TreeGrafter"/>
</dbReference>
<reference evidence="8 9" key="1">
    <citation type="submission" date="2019-01" db="EMBL/GenBank/DDBJ databases">
        <authorList>
            <consortium name="Pathogen Informatics"/>
        </authorList>
    </citation>
    <scope>NUCLEOTIDE SEQUENCE [LARGE SCALE GENOMIC DNA]</scope>
    <source>
        <strain evidence="8 9">NCTC10138</strain>
    </source>
</reference>
<dbReference type="AlphaFoldDB" id="A0A449BDW0"/>
<dbReference type="InterPro" id="IPR001650">
    <property type="entry name" value="Helicase_C-like"/>
</dbReference>
<evidence type="ECO:0000259" key="6">
    <source>
        <dbReference type="PROSITE" id="PS51192"/>
    </source>
</evidence>
<organism evidence="8 9">
    <name type="scientific">Haploplasma axanthum</name>
    <name type="common">Acholeplasma axanthum</name>
    <dbReference type="NCBI Taxonomy" id="29552"/>
    <lineage>
        <taxon>Bacteria</taxon>
        <taxon>Bacillati</taxon>
        <taxon>Mycoplasmatota</taxon>
        <taxon>Mollicutes</taxon>
        <taxon>Acholeplasmatales</taxon>
        <taxon>Acholeplasmataceae</taxon>
        <taxon>Haploplasma</taxon>
    </lineage>
</organism>
<evidence type="ECO:0000259" key="7">
    <source>
        <dbReference type="PROSITE" id="PS51194"/>
    </source>
</evidence>
<dbReference type="InterPro" id="IPR014001">
    <property type="entry name" value="Helicase_ATP-bd"/>
</dbReference>
<dbReference type="CDD" id="cd18787">
    <property type="entry name" value="SF2_C_DEAD"/>
    <property type="match status" value="1"/>
</dbReference>
<evidence type="ECO:0000313" key="9">
    <source>
        <dbReference type="Proteomes" id="UP000289841"/>
    </source>
</evidence>
<keyword evidence="2 8" id="KW-0378">Hydrolase</keyword>
<keyword evidence="3 8" id="KW-0347">Helicase</keyword>
<accession>A0A449BDW0</accession>
<evidence type="ECO:0000256" key="3">
    <source>
        <dbReference type="ARBA" id="ARBA00022806"/>
    </source>
</evidence>
<dbReference type="STRING" id="1278311.GCA_000428705_01534"/>
<dbReference type="GO" id="GO:0005524">
    <property type="term" value="F:ATP binding"/>
    <property type="evidence" value="ECO:0007669"/>
    <property type="project" value="UniProtKB-KW"/>
</dbReference>
<dbReference type="KEGG" id="aaxa:NCTC10138_00992"/>
<sequence>MKYINEIEKMGFAKLTPIQTEIINNFNNKRNLVGVAPTGTGKTHAYLIPLIGNIDVTKDEVQAIIIVPTNELVNQVKRMVEPLSENIKIKSYDSKIDKGREIAWLDKYQPQLVISTPERLIDLSNNGLKINTSKYFVLDEADMMFDESFLKQIDLIIGRVSTAKFLLFSATITENMHMFIKKYFGVYDLIDTSKDHKLKIEHRLVKASLDNRIDTLNDLLRVLNPYLAIIFVSKKEDQTKIFDLLLDKGLSVTQLSSSLNQHQRKRVINDIIDLKYQYVVASDLAARGLDFDVSHVINYDLPYKLEFFKHRSGRTGRMEKEGIVITIVDNNDRNKVKRLEEMGFKFNEYRISSSEMIILSKEPKNKITNDELNAMKRIPKPKKVKPNYRKKNGDIVKSAKREVRRKNYAKNR</sequence>
<keyword evidence="9" id="KW-1185">Reference proteome</keyword>
<dbReference type="EC" id="3.6.4.13" evidence="8"/>
<dbReference type="PROSITE" id="PS51194">
    <property type="entry name" value="HELICASE_CTER"/>
    <property type="match status" value="1"/>
</dbReference>
<dbReference type="InterPro" id="IPR027417">
    <property type="entry name" value="P-loop_NTPase"/>
</dbReference>
<dbReference type="GO" id="GO:0033592">
    <property type="term" value="F:RNA strand annealing activity"/>
    <property type="evidence" value="ECO:0007669"/>
    <property type="project" value="TreeGrafter"/>
</dbReference>
<dbReference type="PANTHER" id="PTHR47963:SF1">
    <property type="entry name" value="DEAD-BOX ATP-DEPENDENT RNA HELICASE CSHB"/>
    <property type="match status" value="1"/>
</dbReference>
<keyword evidence="4" id="KW-0067">ATP-binding</keyword>
<feature type="domain" description="Helicase ATP-binding" evidence="6">
    <location>
        <begin position="23"/>
        <end position="190"/>
    </location>
</feature>
<dbReference type="SMART" id="SM00490">
    <property type="entry name" value="HELICc"/>
    <property type="match status" value="1"/>
</dbReference>
<name>A0A449BDW0_HAPAX</name>
<dbReference type="PROSITE" id="PS51192">
    <property type="entry name" value="HELICASE_ATP_BIND_1"/>
    <property type="match status" value="1"/>
</dbReference>
<feature type="compositionally biased region" description="Basic residues" evidence="5">
    <location>
        <begin position="377"/>
        <end position="390"/>
    </location>
</feature>
<feature type="compositionally biased region" description="Basic and acidic residues" evidence="5">
    <location>
        <begin position="391"/>
        <end position="401"/>
    </location>
</feature>
<feature type="domain" description="Helicase C-terminal" evidence="7">
    <location>
        <begin position="215"/>
        <end position="357"/>
    </location>
</feature>
<feature type="region of interest" description="Disordered" evidence="5">
    <location>
        <begin position="376"/>
        <end position="412"/>
    </location>
</feature>
<evidence type="ECO:0000256" key="4">
    <source>
        <dbReference type="ARBA" id="ARBA00022840"/>
    </source>
</evidence>
<dbReference type="GO" id="GO:0009409">
    <property type="term" value="P:response to cold"/>
    <property type="evidence" value="ECO:0007669"/>
    <property type="project" value="TreeGrafter"/>
</dbReference>
<protein>
    <submittedName>
        <fullName evidence="8">DEAD-box ATP-dependent RNA helicase</fullName>
        <ecNumber evidence="8">3.6.4.13</ecNumber>
    </submittedName>
</protein>
<dbReference type="GO" id="GO:0005840">
    <property type="term" value="C:ribosome"/>
    <property type="evidence" value="ECO:0007669"/>
    <property type="project" value="TreeGrafter"/>
</dbReference>
<evidence type="ECO:0000256" key="5">
    <source>
        <dbReference type="SAM" id="MobiDB-lite"/>
    </source>
</evidence>
<evidence type="ECO:0000313" key="8">
    <source>
        <dbReference type="EMBL" id="VEU80615.1"/>
    </source>
</evidence>